<dbReference type="InterPro" id="IPR004541">
    <property type="entry name" value="Transl_elong_EFTu/EF1A_bac/org"/>
</dbReference>
<dbReference type="GO" id="GO:0005525">
    <property type="term" value="F:GTP binding"/>
    <property type="evidence" value="ECO:0007669"/>
    <property type="project" value="UniProtKB-UniRule"/>
</dbReference>
<feature type="binding site" evidence="10">
    <location>
        <position position="26"/>
    </location>
    <ligand>
        <name>Mg(2+)</name>
        <dbReference type="ChEBI" id="CHEBI:18420"/>
    </ligand>
</feature>
<dbReference type="AlphaFoldDB" id="A0A6I3SKQ1"/>
<dbReference type="HAMAP" id="MF_00118_B">
    <property type="entry name" value="EF_Tu_B"/>
    <property type="match status" value="1"/>
</dbReference>
<comment type="function">
    <text evidence="10">GTP hydrolase that promotes the GTP-dependent binding of aminoacyl-tRNA to the A-site of ribosomes during protein biosynthesis.</text>
</comment>
<dbReference type="PANTHER" id="PTHR43721">
    <property type="entry name" value="ELONGATION FACTOR TU-RELATED"/>
    <property type="match status" value="1"/>
</dbReference>
<keyword evidence="13" id="KW-1185">Reference proteome</keyword>
<dbReference type="PROSITE" id="PS51722">
    <property type="entry name" value="G_TR_2"/>
    <property type="match status" value="1"/>
</dbReference>
<comment type="caution">
    <text evidence="12">The sequence shown here is derived from an EMBL/GenBank/DDBJ whole genome shotgun (WGS) entry which is preliminary data.</text>
</comment>
<dbReference type="FunFam" id="2.40.30.10:FF:000001">
    <property type="entry name" value="Elongation factor Tu"/>
    <property type="match status" value="1"/>
</dbReference>
<dbReference type="InterPro" id="IPR004161">
    <property type="entry name" value="EFTu-like_2"/>
</dbReference>
<keyword evidence="4 10" id="KW-0251">Elongation factor</keyword>
<keyword evidence="10" id="KW-0479">Metal-binding</keyword>
<gene>
    <name evidence="10 12" type="primary">tuf</name>
    <name evidence="12" type="ORF">GJ688_10890</name>
</gene>
<dbReference type="Pfam" id="PF00009">
    <property type="entry name" value="GTP_EFTU"/>
    <property type="match status" value="1"/>
</dbReference>
<keyword evidence="5 10" id="KW-0378">Hydrolase</keyword>
<dbReference type="NCBIfam" id="NF000766">
    <property type="entry name" value="PRK00049.1"/>
    <property type="match status" value="1"/>
</dbReference>
<dbReference type="InterPro" id="IPR009000">
    <property type="entry name" value="Transl_B-barrel_sf"/>
</dbReference>
<dbReference type="NCBIfam" id="TIGR00231">
    <property type="entry name" value="small_GTP"/>
    <property type="match status" value="1"/>
</dbReference>
<dbReference type="PANTHER" id="PTHR43721:SF22">
    <property type="entry name" value="ELONGATION FACTOR TU, MITOCHONDRIAL"/>
    <property type="match status" value="1"/>
</dbReference>
<dbReference type="CDD" id="cd03697">
    <property type="entry name" value="EFTU_II"/>
    <property type="match status" value="1"/>
</dbReference>
<evidence type="ECO:0000256" key="2">
    <source>
        <dbReference type="ARBA" id="ARBA00022490"/>
    </source>
</evidence>
<name>A0A6I3SKQ1_HELMO</name>
<dbReference type="PROSITE" id="PS00301">
    <property type="entry name" value="G_TR_1"/>
    <property type="match status" value="1"/>
</dbReference>
<dbReference type="Pfam" id="PF03143">
    <property type="entry name" value="GTP_EFTU_D3"/>
    <property type="match status" value="1"/>
</dbReference>
<dbReference type="OrthoDB" id="9804504at2"/>
<feature type="binding site" evidence="10">
    <location>
        <begin position="19"/>
        <end position="26"/>
    </location>
    <ligand>
        <name>GTP</name>
        <dbReference type="ChEBI" id="CHEBI:37565"/>
    </ligand>
</feature>
<evidence type="ECO:0000256" key="3">
    <source>
        <dbReference type="ARBA" id="ARBA00022741"/>
    </source>
</evidence>
<dbReference type="NCBIfam" id="NF009373">
    <property type="entry name" value="PRK12736.1"/>
    <property type="match status" value="1"/>
</dbReference>
<keyword evidence="6 10" id="KW-0460">Magnesium</keyword>
<dbReference type="Gene3D" id="3.40.50.300">
    <property type="entry name" value="P-loop containing nucleotide triphosphate hydrolases"/>
    <property type="match status" value="1"/>
</dbReference>
<dbReference type="InterPro" id="IPR027417">
    <property type="entry name" value="P-loop_NTPase"/>
</dbReference>
<evidence type="ECO:0000256" key="5">
    <source>
        <dbReference type="ARBA" id="ARBA00022801"/>
    </source>
</evidence>
<evidence type="ECO:0000256" key="7">
    <source>
        <dbReference type="ARBA" id="ARBA00022917"/>
    </source>
</evidence>
<feature type="binding site" evidence="10">
    <location>
        <begin position="136"/>
        <end position="139"/>
    </location>
    <ligand>
        <name>GTP</name>
        <dbReference type="ChEBI" id="CHEBI:37565"/>
    </ligand>
</feature>
<dbReference type="EC" id="3.6.5.3" evidence="10"/>
<evidence type="ECO:0000256" key="1">
    <source>
        <dbReference type="ARBA" id="ARBA00007249"/>
    </source>
</evidence>
<dbReference type="PRINTS" id="PR00315">
    <property type="entry name" value="ELONGATNFCT"/>
</dbReference>
<dbReference type="CDD" id="cd01884">
    <property type="entry name" value="EF_Tu"/>
    <property type="match status" value="1"/>
</dbReference>
<dbReference type="Proteomes" id="UP000430670">
    <property type="component" value="Unassembled WGS sequence"/>
</dbReference>
<keyword evidence="2 10" id="KW-0963">Cytoplasm</keyword>
<keyword evidence="8 10" id="KW-0342">GTP-binding</keyword>
<evidence type="ECO:0000256" key="6">
    <source>
        <dbReference type="ARBA" id="ARBA00022842"/>
    </source>
</evidence>
<dbReference type="NCBIfam" id="NF009372">
    <property type="entry name" value="PRK12735.1"/>
    <property type="match status" value="1"/>
</dbReference>
<feature type="domain" description="Tr-type G" evidence="11">
    <location>
        <begin position="10"/>
        <end position="209"/>
    </location>
</feature>
<comment type="subunit">
    <text evidence="10">Monomer.</text>
</comment>
<proteinExistence type="inferred from homology"/>
<evidence type="ECO:0000313" key="12">
    <source>
        <dbReference type="EMBL" id="MTV49483.1"/>
    </source>
</evidence>
<feature type="binding site" evidence="10">
    <location>
        <begin position="81"/>
        <end position="85"/>
    </location>
    <ligand>
        <name>GTP</name>
        <dbReference type="ChEBI" id="CHEBI:37565"/>
    </ligand>
</feature>
<protein>
    <recommendedName>
        <fullName evidence="9 10">Elongation factor Tu</fullName>
        <shortName evidence="10">EF-Tu</shortName>
        <ecNumber evidence="10">3.6.5.3</ecNumber>
    </recommendedName>
</protein>
<dbReference type="InterPro" id="IPR005225">
    <property type="entry name" value="Small_GTP-bd"/>
</dbReference>
<dbReference type="InterPro" id="IPR041709">
    <property type="entry name" value="EF-Tu_GTP-bd"/>
</dbReference>
<comment type="similarity">
    <text evidence="1 10">Belongs to the TRAFAC class translation factor GTPase superfamily. Classic translation factor GTPase family. EF-Tu/EF-1A subfamily.</text>
</comment>
<dbReference type="InterPro" id="IPR050055">
    <property type="entry name" value="EF-Tu_GTPase"/>
</dbReference>
<dbReference type="RefSeq" id="WP_155476576.1">
    <property type="nucleotide sequence ID" value="NZ_WNKU01000011.1"/>
</dbReference>
<comment type="catalytic activity">
    <reaction evidence="10">
        <text>GTP + H2O = GDP + phosphate + H(+)</text>
        <dbReference type="Rhea" id="RHEA:19669"/>
        <dbReference type="ChEBI" id="CHEBI:15377"/>
        <dbReference type="ChEBI" id="CHEBI:15378"/>
        <dbReference type="ChEBI" id="CHEBI:37565"/>
        <dbReference type="ChEBI" id="CHEBI:43474"/>
        <dbReference type="ChEBI" id="CHEBI:58189"/>
        <dbReference type="EC" id="3.6.5.3"/>
    </reaction>
</comment>
<dbReference type="InterPro" id="IPR033720">
    <property type="entry name" value="EFTU_2"/>
</dbReference>
<dbReference type="InterPro" id="IPR000795">
    <property type="entry name" value="T_Tr_GTP-bd_dom"/>
</dbReference>
<evidence type="ECO:0000256" key="9">
    <source>
        <dbReference type="ARBA" id="ARBA00029554"/>
    </source>
</evidence>
<dbReference type="Pfam" id="PF03144">
    <property type="entry name" value="GTP_EFTU_D2"/>
    <property type="match status" value="1"/>
</dbReference>
<organism evidence="12 13">
    <name type="scientific">Heliobacterium mobile</name>
    <name type="common">Heliobacillus mobilis</name>
    <dbReference type="NCBI Taxonomy" id="28064"/>
    <lineage>
        <taxon>Bacteria</taxon>
        <taxon>Bacillati</taxon>
        <taxon>Bacillota</taxon>
        <taxon>Clostridia</taxon>
        <taxon>Eubacteriales</taxon>
        <taxon>Heliobacteriaceae</taxon>
        <taxon>Heliobacterium</taxon>
    </lineage>
</organism>
<evidence type="ECO:0000259" key="11">
    <source>
        <dbReference type="PROSITE" id="PS51722"/>
    </source>
</evidence>
<evidence type="ECO:0000256" key="8">
    <source>
        <dbReference type="ARBA" id="ARBA00023134"/>
    </source>
</evidence>
<dbReference type="CDD" id="cd03707">
    <property type="entry name" value="EFTU_III"/>
    <property type="match status" value="1"/>
</dbReference>
<dbReference type="SUPFAM" id="SSF50447">
    <property type="entry name" value="Translation proteins"/>
    <property type="match status" value="1"/>
</dbReference>
<keyword evidence="3 10" id="KW-0547">Nucleotide-binding</keyword>
<dbReference type="Gene3D" id="2.40.30.10">
    <property type="entry name" value="Translation factors"/>
    <property type="match status" value="2"/>
</dbReference>
<dbReference type="NCBIfam" id="TIGR00485">
    <property type="entry name" value="EF-Tu"/>
    <property type="match status" value="1"/>
</dbReference>
<dbReference type="SUPFAM" id="SSF52540">
    <property type="entry name" value="P-loop containing nucleoside triphosphate hydrolases"/>
    <property type="match status" value="1"/>
</dbReference>
<sequence length="400" mass="43928">MAKAKFERTKPHVNIGTIGHVDHGKTTTTAAITLVLSKVGGASFKKYDEIDAAPEERERGITINTAHVEYETETRHYAHVDCPGHADYIKNMITGAAQMDGAILVVSAADGPMPQTREHILLARQVGVPYIVVWLNKADMVDDAELMELVEMEVRELLSSYEFPGDDIPIVAGSGLKALECGCGQRSCEWCGKVWSLMDEVDKYIPTPERATDKPFLMPVEDVFTITGRGTVATGRVERGQIKVGEEVELVGLAEATRKTVVTGVEMFRKLLDFAQAGDNIGALLRGVDRKDIERGQVLAKPGSIKPHTKFTSEVYVLSKEEGGRHTPFFNGYRPQFYFRTTDVTGFVQLPEGVEMCMPGDNIKMIIELQKTIAIEEGLRFAIREGGRTVGAGVVTGIIE</sequence>
<keyword evidence="7 10" id="KW-0648">Protein biosynthesis</keyword>
<evidence type="ECO:0000256" key="10">
    <source>
        <dbReference type="HAMAP-Rule" id="MF_00118"/>
    </source>
</evidence>
<evidence type="ECO:0000256" key="4">
    <source>
        <dbReference type="ARBA" id="ARBA00022768"/>
    </source>
</evidence>
<accession>A0A6I3SKQ1</accession>
<dbReference type="InterPro" id="IPR004160">
    <property type="entry name" value="Transl_elong_EFTu/EF1A_C"/>
</dbReference>
<dbReference type="GO" id="GO:0000287">
    <property type="term" value="F:magnesium ion binding"/>
    <property type="evidence" value="ECO:0007669"/>
    <property type="project" value="UniProtKB-UniRule"/>
</dbReference>
<dbReference type="SUPFAM" id="SSF50465">
    <property type="entry name" value="EF-Tu/eEF-1alpha/eIF2-gamma C-terminal domain"/>
    <property type="match status" value="1"/>
</dbReference>
<dbReference type="GO" id="GO:0003746">
    <property type="term" value="F:translation elongation factor activity"/>
    <property type="evidence" value="ECO:0007669"/>
    <property type="project" value="UniProtKB-UniRule"/>
</dbReference>
<reference evidence="12 13" key="1">
    <citation type="submission" date="2019-11" db="EMBL/GenBank/DDBJ databases">
        <title>Whole-genome sequence of a the green, strictly anaerobic photosynthetic bacterium Heliobacillus mobilis DSM 6151.</title>
        <authorList>
            <person name="Kyndt J.A."/>
            <person name="Meyer T.E."/>
        </authorList>
    </citation>
    <scope>NUCLEOTIDE SEQUENCE [LARGE SCALE GENOMIC DNA]</scope>
    <source>
        <strain evidence="12 13">DSM 6151</strain>
    </source>
</reference>
<dbReference type="FunFam" id="3.40.50.300:FF:000003">
    <property type="entry name" value="Elongation factor Tu"/>
    <property type="match status" value="1"/>
</dbReference>
<comment type="subcellular location">
    <subcellularLocation>
        <location evidence="10">Cytoplasm</location>
    </subcellularLocation>
</comment>
<dbReference type="InterPro" id="IPR031157">
    <property type="entry name" value="G_TR_CS"/>
</dbReference>
<dbReference type="GO" id="GO:0005829">
    <property type="term" value="C:cytosol"/>
    <property type="evidence" value="ECO:0007669"/>
    <property type="project" value="TreeGrafter"/>
</dbReference>
<evidence type="ECO:0000313" key="13">
    <source>
        <dbReference type="Proteomes" id="UP000430670"/>
    </source>
</evidence>
<dbReference type="GO" id="GO:0003924">
    <property type="term" value="F:GTPase activity"/>
    <property type="evidence" value="ECO:0007669"/>
    <property type="project" value="UniProtKB-UniRule"/>
</dbReference>
<dbReference type="InterPro" id="IPR009001">
    <property type="entry name" value="Transl_elong_EF1A/Init_IF2_C"/>
</dbReference>
<dbReference type="EMBL" id="WNKU01000011">
    <property type="protein sequence ID" value="MTV49483.1"/>
    <property type="molecule type" value="Genomic_DNA"/>
</dbReference>